<dbReference type="PROSITE" id="PS00409">
    <property type="entry name" value="PROKAR_NTER_METHYL"/>
    <property type="match status" value="1"/>
</dbReference>
<evidence type="ECO:0000313" key="3">
    <source>
        <dbReference type="EMBL" id="OWK45489.1"/>
    </source>
</evidence>
<reference evidence="4" key="1">
    <citation type="submission" date="2017-06" db="EMBL/GenBank/DDBJ databases">
        <title>Genome analysis of Fimbriiglobus ruber SP5, the first member of the order Planctomycetales with confirmed chitinolytic capability.</title>
        <authorList>
            <person name="Ravin N.V."/>
            <person name="Rakitin A.L."/>
            <person name="Ivanova A.A."/>
            <person name="Beletsky A.V."/>
            <person name="Kulichevskaya I.S."/>
            <person name="Mardanov A.V."/>
            <person name="Dedysh S.N."/>
        </authorList>
    </citation>
    <scope>NUCLEOTIDE SEQUENCE [LARGE SCALE GENOMIC DNA]</scope>
    <source>
        <strain evidence="4">SP5</strain>
    </source>
</reference>
<feature type="transmembrane region" description="Helical" evidence="1">
    <location>
        <begin position="20"/>
        <end position="38"/>
    </location>
</feature>
<keyword evidence="1" id="KW-0812">Transmembrane</keyword>
<dbReference type="Pfam" id="PF07596">
    <property type="entry name" value="SBP_bac_10"/>
    <property type="match status" value="1"/>
</dbReference>
<proteinExistence type="predicted"/>
<protein>
    <recommendedName>
        <fullName evidence="2">DUF1559 domain-containing protein</fullName>
    </recommendedName>
</protein>
<organism evidence="3 4">
    <name type="scientific">Fimbriiglobus ruber</name>
    <dbReference type="NCBI Taxonomy" id="1908690"/>
    <lineage>
        <taxon>Bacteria</taxon>
        <taxon>Pseudomonadati</taxon>
        <taxon>Planctomycetota</taxon>
        <taxon>Planctomycetia</taxon>
        <taxon>Gemmatales</taxon>
        <taxon>Gemmataceae</taxon>
        <taxon>Fimbriiglobus</taxon>
    </lineage>
</organism>
<keyword evidence="4" id="KW-1185">Reference proteome</keyword>
<dbReference type="InterPro" id="IPR027558">
    <property type="entry name" value="Pre_pil_HX9DG_C"/>
</dbReference>
<dbReference type="PANTHER" id="PTHR30093:SF2">
    <property type="entry name" value="TYPE II SECRETION SYSTEM PROTEIN H"/>
    <property type="match status" value="1"/>
</dbReference>
<evidence type="ECO:0000259" key="2">
    <source>
        <dbReference type="Pfam" id="PF07596"/>
    </source>
</evidence>
<feature type="domain" description="DUF1559" evidence="2">
    <location>
        <begin position="39"/>
        <end position="298"/>
    </location>
</feature>
<dbReference type="EMBL" id="NIDE01000002">
    <property type="protein sequence ID" value="OWK45489.1"/>
    <property type="molecule type" value="Genomic_DNA"/>
</dbReference>
<dbReference type="NCBIfam" id="TIGR02532">
    <property type="entry name" value="IV_pilin_GFxxxE"/>
    <property type="match status" value="1"/>
</dbReference>
<keyword evidence="1" id="KW-0472">Membrane</keyword>
<name>A0A225E7K3_9BACT</name>
<evidence type="ECO:0000313" key="4">
    <source>
        <dbReference type="Proteomes" id="UP000214646"/>
    </source>
</evidence>
<comment type="caution">
    <text evidence="3">The sequence shown here is derived from an EMBL/GenBank/DDBJ whole genome shotgun (WGS) entry which is preliminary data.</text>
</comment>
<dbReference type="NCBIfam" id="TIGR04294">
    <property type="entry name" value="pre_pil_HX9DG"/>
    <property type="match status" value="1"/>
</dbReference>
<dbReference type="SUPFAM" id="SSF54523">
    <property type="entry name" value="Pili subunits"/>
    <property type="match status" value="1"/>
</dbReference>
<dbReference type="Gene3D" id="3.30.700.10">
    <property type="entry name" value="Glycoprotein, Type 4 Pilin"/>
    <property type="match status" value="1"/>
</dbReference>
<dbReference type="Pfam" id="PF07963">
    <property type="entry name" value="N_methyl"/>
    <property type="match status" value="1"/>
</dbReference>
<evidence type="ECO:0000256" key="1">
    <source>
        <dbReference type="SAM" id="Phobius"/>
    </source>
</evidence>
<dbReference type="InterPro" id="IPR011453">
    <property type="entry name" value="DUF1559"/>
</dbReference>
<keyword evidence="1" id="KW-1133">Transmembrane helix</keyword>
<dbReference type="PANTHER" id="PTHR30093">
    <property type="entry name" value="GENERAL SECRETION PATHWAY PROTEIN G"/>
    <property type="match status" value="1"/>
</dbReference>
<gene>
    <name evidence="3" type="ORF">FRUB_01820</name>
</gene>
<sequence length="319" mass="33069">MTHSPNVRRNDRAGFTLIELLVVIAIIAILIGLLLPAVQKVREAAARTTCTNNLKQMGLATHAANDAFGYMPQHGYPWPKSSTALVAKSNFWAILPYLEQTNLYNSLPAGSASNAFNGSGTLAYVKTYICPSDASGITSNGTGAGWNLASYAINCQVFFGQYPNLTSTFTDGTSNTIMYVEHIALCPNPGGNNTATAGRIVWPATNLTTGDPVVYWTGEATGTVPGNIGANGGFASTYPTAMIPDPSNGNVLSWKGPQAAPTLGASGNCDPLTANSGHVGGVLVSLADGSVRSVAASISLRTWNAALTPAGGEVLGSDW</sequence>
<dbReference type="RefSeq" id="WP_088253530.1">
    <property type="nucleotide sequence ID" value="NZ_NIDE01000002.1"/>
</dbReference>
<dbReference type="OrthoDB" id="255848at2"/>
<dbReference type="AlphaFoldDB" id="A0A225E7K3"/>
<accession>A0A225E7K3</accession>
<dbReference type="InterPro" id="IPR045584">
    <property type="entry name" value="Pilin-like"/>
</dbReference>
<dbReference type="Proteomes" id="UP000214646">
    <property type="component" value="Unassembled WGS sequence"/>
</dbReference>
<dbReference type="InterPro" id="IPR012902">
    <property type="entry name" value="N_methyl_site"/>
</dbReference>